<dbReference type="OrthoDB" id="1298466at2759"/>
<sequence>MLHTNESSSSLNKGNFLELLEWYSQRNEEVAKTLNENAPRNNQMTSPKNQKELTNACAFEVTRVILEDIRDNVFTLMVDECRDVSVKEQMGVVLRYVDKRGYVIERFLSIVHVTDTSAISLKSAVDELFSKHKLSLSKLRGQGYDGASNMRGEYNGLNALILKENPSARYVHCFSHQLQLVVVAVAKFNRIVCDFFQYVIMLVNVTGASCKRKDRLRQIEHDRLVESLEKGEIVSGKGKNQEVSLRRSGDTRWGSHYITIVRLMSMWTSVLKALENVHDDGATEERGMASSLINKMENCEFVFVMHLMMYLFGITNELSLALQQKDQNIVLAINLIGTMKVRLQEFRDNGWETLLEETNTFCEKVNIPILNMEEEVLIRGRSRRSGNTTTNLIHFRGGIFCEVVDKMIVEMNNRFSEASTELLTCIACLDPRNSFYQFDIDKLIHMAEMYAEDFSSTDRFMLKQQLQTYIHAVKSQSQFHANEDLGSLAKQMVESGMNLVFSLVYRLIELALVLPVATASVERVCSGMKIIKTDLRSRMGDEWMNDSLVIYMEKENFSKIENEAILQRFQCMQTRRTQLSKLASSSNI</sequence>
<dbReference type="SUPFAM" id="SSF53098">
    <property type="entry name" value="Ribonuclease H-like"/>
    <property type="match status" value="1"/>
</dbReference>
<gene>
    <name evidence="2" type="ORF">CEURO_LOCUS2117</name>
</gene>
<dbReference type="Pfam" id="PF14291">
    <property type="entry name" value="DUF4371"/>
    <property type="match status" value="1"/>
</dbReference>
<feature type="domain" description="DUF4371" evidence="1">
    <location>
        <begin position="5"/>
        <end position="156"/>
    </location>
</feature>
<comment type="caution">
    <text evidence="2">The sequence shown here is derived from an EMBL/GenBank/DDBJ whole genome shotgun (WGS) entry which is preliminary data.</text>
</comment>
<protein>
    <recommendedName>
        <fullName evidence="1">DUF4371 domain-containing protein</fullName>
    </recommendedName>
</protein>
<keyword evidence="3" id="KW-1185">Reference proteome</keyword>
<evidence type="ECO:0000313" key="3">
    <source>
        <dbReference type="Proteomes" id="UP001152484"/>
    </source>
</evidence>
<organism evidence="2 3">
    <name type="scientific">Cuscuta europaea</name>
    <name type="common">European dodder</name>
    <dbReference type="NCBI Taxonomy" id="41803"/>
    <lineage>
        <taxon>Eukaryota</taxon>
        <taxon>Viridiplantae</taxon>
        <taxon>Streptophyta</taxon>
        <taxon>Embryophyta</taxon>
        <taxon>Tracheophyta</taxon>
        <taxon>Spermatophyta</taxon>
        <taxon>Magnoliopsida</taxon>
        <taxon>eudicotyledons</taxon>
        <taxon>Gunneridae</taxon>
        <taxon>Pentapetalae</taxon>
        <taxon>asterids</taxon>
        <taxon>lamiids</taxon>
        <taxon>Solanales</taxon>
        <taxon>Convolvulaceae</taxon>
        <taxon>Cuscuteae</taxon>
        <taxon>Cuscuta</taxon>
        <taxon>Cuscuta subgen. Cuscuta</taxon>
    </lineage>
</organism>
<name>A0A9P0YKJ2_CUSEU</name>
<dbReference type="PANTHER" id="PTHR11697:SF230">
    <property type="entry name" value="ZINC FINGER, MYM DOMAIN CONTAINING 1"/>
    <property type="match status" value="1"/>
</dbReference>
<dbReference type="EMBL" id="CAMAPE010000004">
    <property type="protein sequence ID" value="CAH9063828.1"/>
    <property type="molecule type" value="Genomic_DNA"/>
</dbReference>
<dbReference type="InterPro" id="IPR025398">
    <property type="entry name" value="DUF4371"/>
</dbReference>
<accession>A0A9P0YKJ2</accession>
<dbReference type="InterPro" id="IPR055298">
    <property type="entry name" value="AtLOH3-like"/>
</dbReference>
<dbReference type="Proteomes" id="UP001152484">
    <property type="component" value="Unassembled WGS sequence"/>
</dbReference>
<dbReference type="PANTHER" id="PTHR11697">
    <property type="entry name" value="GENERAL TRANSCRIPTION FACTOR 2-RELATED ZINC FINGER PROTEIN"/>
    <property type="match status" value="1"/>
</dbReference>
<proteinExistence type="predicted"/>
<dbReference type="InterPro" id="IPR012337">
    <property type="entry name" value="RNaseH-like_sf"/>
</dbReference>
<evidence type="ECO:0000259" key="1">
    <source>
        <dbReference type="Pfam" id="PF14291"/>
    </source>
</evidence>
<evidence type="ECO:0000313" key="2">
    <source>
        <dbReference type="EMBL" id="CAH9063828.1"/>
    </source>
</evidence>
<reference evidence="2" key="1">
    <citation type="submission" date="2022-07" db="EMBL/GenBank/DDBJ databases">
        <authorList>
            <person name="Macas J."/>
            <person name="Novak P."/>
            <person name="Neumann P."/>
        </authorList>
    </citation>
    <scope>NUCLEOTIDE SEQUENCE</scope>
</reference>
<dbReference type="AlphaFoldDB" id="A0A9P0YKJ2"/>